<dbReference type="KEGG" id="vg:65128967"/>
<dbReference type="RefSeq" id="YP_010110651.1">
    <property type="nucleotide sequence ID" value="NC_055873.1"/>
</dbReference>
<evidence type="ECO:0000313" key="2">
    <source>
        <dbReference type="Proteomes" id="UP000594063"/>
    </source>
</evidence>
<proteinExistence type="predicted"/>
<organism evidence="1 2">
    <name type="scientific">uncultured phage cr1_1</name>
    <dbReference type="NCBI Taxonomy" id="2772064"/>
    <lineage>
        <taxon>Viruses</taxon>
        <taxon>Duplodnaviria</taxon>
        <taxon>Heunggongvirae</taxon>
        <taxon>Uroviricota</taxon>
        <taxon>Caudoviricetes</taxon>
        <taxon>Crassvirales</taxon>
        <taxon>Suoliviridae</taxon>
        <taxon>Boorivirinae</taxon>
        <taxon>Culoivirus</taxon>
        <taxon>Culoivirus americanus</taxon>
    </lineage>
</organism>
<sequence length="109" mass="13348">MVRLILENKYETSWFQQFRFLKAELELKLRECIKLFYHIKKGRTILIQPCKDELPLNLKLDVSYHRLKPYFYVEMSDISSVFNSLVDANHYTCYIVDYYRGYRIYISRT</sequence>
<dbReference type="GeneID" id="65128967"/>
<dbReference type="EMBL" id="MT774380">
    <property type="protein sequence ID" value="QOR58493.1"/>
    <property type="molecule type" value="Genomic_DNA"/>
</dbReference>
<protein>
    <submittedName>
        <fullName evidence="1">Uncharacterized protein</fullName>
    </submittedName>
</protein>
<dbReference type="Proteomes" id="UP000594063">
    <property type="component" value="Segment"/>
</dbReference>
<reference evidence="1 2" key="1">
    <citation type="submission" date="2020-07" db="EMBL/GenBank/DDBJ databases">
        <title>Taxonomic proposal: Crassvirales, a new order of highly abundant and diverse bacterial viruses.</title>
        <authorList>
            <person name="Shkoporov A.N."/>
            <person name="Stockdale S.R."/>
            <person name="Guerin E."/>
            <person name="Ross R.P."/>
            <person name="Hill C."/>
        </authorList>
    </citation>
    <scope>NUCLEOTIDE SEQUENCE [LARGE SCALE GENOMIC DNA]</scope>
</reference>
<keyword evidence="2" id="KW-1185">Reference proteome</keyword>
<evidence type="ECO:0000313" key="1">
    <source>
        <dbReference type="EMBL" id="QOR58493.1"/>
    </source>
</evidence>
<name>A0A7M1RVQ9_9CAUD</name>
<accession>A0A7M1RVQ9</accession>